<dbReference type="Pfam" id="PF13431">
    <property type="entry name" value="TPR_17"/>
    <property type="match status" value="1"/>
</dbReference>
<dbReference type="RefSeq" id="WP_320509751.1">
    <property type="nucleotide sequence ID" value="NZ_JAXCLW010000005.1"/>
</dbReference>
<dbReference type="SMART" id="SM00044">
    <property type="entry name" value="CYCc"/>
    <property type="match status" value="1"/>
</dbReference>
<dbReference type="SMART" id="SM00028">
    <property type="entry name" value="TPR"/>
    <property type="match status" value="3"/>
</dbReference>
<reference evidence="3 4" key="1">
    <citation type="journal article" date="2016" name="Antonie Van Leeuwenhoek">
        <title>Dongia soli sp. nov., isolated from soil from Dokdo, Korea.</title>
        <authorList>
            <person name="Kim D.U."/>
            <person name="Lee H."/>
            <person name="Kim H."/>
            <person name="Kim S.G."/>
            <person name="Ka J.O."/>
        </authorList>
    </citation>
    <scope>NUCLEOTIDE SEQUENCE [LARGE SCALE GENOMIC DNA]</scope>
    <source>
        <strain evidence="3 4">D78</strain>
    </source>
</reference>
<dbReference type="Pfam" id="PF00211">
    <property type="entry name" value="Guanylate_cyc"/>
    <property type="match status" value="1"/>
</dbReference>
<dbReference type="InterPro" id="IPR001054">
    <property type="entry name" value="A/G_cyclase"/>
</dbReference>
<dbReference type="PANTHER" id="PTHR43081:SF19">
    <property type="entry name" value="PH-SENSITIVE ADENYLATE CYCLASE RV1264"/>
    <property type="match status" value="1"/>
</dbReference>
<dbReference type="SUPFAM" id="SSF55073">
    <property type="entry name" value="Nucleotide cyclase"/>
    <property type="match status" value="1"/>
</dbReference>
<dbReference type="InterPro" id="IPR011990">
    <property type="entry name" value="TPR-like_helical_dom_sf"/>
</dbReference>
<dbReference type="InterPro" id="IPR050697">
    <property type="entry name" value="Adenylyl/Guanylyl_Cyclase_3/4"/>
</dbReference>
<dbReference type="SUPFAM" id="SSF48452">
    <property type="entry name" value="TPR-like"/>
    <property type="match status" value="1"/>
</dbReference>
<gene>
    <name evidence="3" type="ORF">SMD27_17685</name>
</gene>
<dbReference type="EMBL" id="JAXCLW010000005">
    <property type="protein sequence ID" value="MDY0884679.1"/>
    <property type="molecule type" value="Genomic_DNA"/>
</dbReference>
<organism evidence="3 4">
    <name type="scientific">Dongia soli</name>
    <dbReference type="NCBI Taxonomy" id="600628"/>
    <lineage>
        <taxon>Bacteria</taxon>
        <taxon>Pseudomonadati</taxon>
        <taxon>Pseudomonadota</taxon>
        <taxon>Alphaproteobacteria</taxon>
        <taxon>Rhodospirillales</taxon>
        <taxon>Dongiaceae</taxon>
        <taxon>Dongia</taxon>
    </lineage>
</organism>
<feature type="region of interest" description="Disordered" evidence="1">
    <location>
        <begin position="345"/>
        <end position="364"/>
    </location>
</feature>
<proteinExistence type="predicted"/>
<dbReference type="Proteomes" id="UP001279642">
    <property type="component" value="Unassembled WGS sequence"/>
</dbReference>
<name>A0ABU5EFR2_9PROT</name>
<keyword evidence="4" id="KW-1185">Reference proteome</keyword>
<dbReference type="PANTHER" id="PTHR43081">
    <property type="entry name" value="ADENYLATE CYCLASE, TERMINAL-DIFFERENTIATION SPECIFIC-RELATED"/>
    <property type="match status" value="1"/>
</dbReference>
<dbReference type="PROSITE" id="PS50125">
    <property type="entry name" value="GUANYLATE_CYCLASE_2"/>
    <property type="match status" value="1"/>
</dbReference>
<accession>A0ABU5EFR2</accession>
<evidence type="ECO:0000259" key="2">
    <source>
        <dbReference type="PROSITE" id="PS50125"/>
    </source>
</evidence>
<dbReference type="CDD" id="cd07302">
    <property type="entry name" value="CHD"/>
    <property type="match status" value="1"/>
</dbReference>
<dbReference type="InterPro" id="IPR019734">
    <property type="entry name" value="TPR_rpt"/>
</dbReference>
<dbReference type="InterPro" id="IPR029787">
    <property type="entry name" value="Nucleotide_cyclase"/>
</dbReference>
<evidence type="ECO:0000313" key="4">
    <source>
        <dbReference type="Proteomes" id="UP001279642"/>
    </source>
</evidence>
<evidence type="ECO:0000256" key="1">
    <source>
        <dbReference type="SAM" id="MobiDB-lite"/>
    </source>
</evidence>
<dbReference type="Gene3D" id="3.30.70.1230">
    <property type="entry name" value="Nucleotide cyclase"/>
    <property type="match status" value="1"/>
</dbReference>
<comment type="caution">
    <text evidence="3">The sequence shown here is derived from an EMBL/GenBank/DDBJ whole genome shotgun (WGS) entry which is preliminary data.</text>
</comment>
<evidence type="ECO:0000313" key="3">
    <source>
        <dbReference type="EMBL" id="MDY0884679.1"/>
    </source>
</evidence>
<protein>
    <submittedName>
        <fullName evidence="3">Adenylate/guanylate cyclase domain-containing protein</fullName>
    </submittedName>
</protein>
<sequence>MSDFISPHPRLVAILAADVVGYSRLMEVDEVGTLNALKSRRREIVEPLVARHQGRIFKVTGDAVLIEFSSPVNAVKCAIELQAGMACANKAVAEDRHVNLRVGINLGDVLIEGRDLYGDSVNVAARLESIAAPGGIMISGSTYDHIANKVGIGFEDLGVRQLKNIARPVRVYRATGTPSVMNTPGISLRASTADLLATEKPTVAVLPFVNMSGNPDPDFFCDGMTENIITGLSRFRDLFVIASNSTFAYKGCAVNVQEVSRDLGARYILEGSVQRHTETLRVNVRLIDGLTGRHLWAERYDRHIDCIFAVQDEVTALIVGTLASTHGGRLNKAWRHGEAAALRNGAANGHAHPAARDDEKGGGGTKNLPALSYFLRGMELLHSFNKENNQRARELFEISAQLDPSYAKPVSKIAWCHMVDANFGWVEDAAAALEKGLEFASAAIAIDDDEAWGHHALAGYYMFKRRYGPAVAEYEKAVARNPNDADTLTDYAWCLDYAGRPKAALELAHKAMRLNPYCPEWYVAQLGQIYFDARQYEDAVTSLSGLRDLDTVPIHLILAASHAALDNDAARQAIAHVLELDLAHFRNKLRKAGLGVARH</sequence>
<feature type="domain" description="Guanylate cyclase" evidence="2">
    <location>
        <begin position="13"/>
        <end position="128"/>
    </location>
</feature>
<dbReference type="Gene3D" id="1.25.40.10">
    <property type="entry name" value="Tetratricopeptide repeat domain"/>
    <property type="match status" value="1"/>
</dbReference>